<reference evidence="2" key="1">
    <citation type="submission" date="2022-01" db="EMBL/GenBank/DDBJ databases">
        <title>Microbacterium eymi and Microbacterium rhizovicinus sp. nov., isolated from the rhizospheric soil of Elymus tsukushiensis, a plant native to the Dokdo Islands, Republic of Korea.</title>
        <authorList>
            <person name="Hwang Y.J."/>
        </authorList>
    </citation>
    <scope>NUCLEOTIDE SEQUENCE</scope>
    <source>
        <strain evidence="2">KUDC0405</strain>
    </source>
</reference>
<organism evidence="2 3">
    <name type="scientific">Microbacterium elymi</name>
    <dbReference type="NCBI Taxonomy" id="2909587"/>
    <lineage>
        <taxon>Bacteria</taxon>
        <taxon>Bacillati</taxon>
        <taxon>Actinomycetota</taxon>
        <taxon>Actinomycetes</taxon>
        <taxon>Micrococcales</taxon>
        <taxon>Microbacteriaceae</taxon>
        <taxon>Microbacterium</taxon>
    </lineage>
</organism>
<dbReference type="InterPro" id="IPR054262">
    <property type="entry name" value="DUF6993"/>
</dbReference>
<accession>A0ABY5NJC5</accession>
<sequence>MPDGTAQQNLALFREVTHAVWAGADRVHGRAYIDALVKAGFRKKAMQVTEDLTTVGNPAETIQFSVRWKDGQCLMGQVGPETGDPVTTVMPGLADGRCLLGTTRDIDW</sequence>
<dbReference type="EMBL" id="CP091139">
    <property type="protein sequence ID" value="UUT35265.1"/>
    <property type="molecule type" value="Genomic_DNA"/>
</dbReference>
<evidence type="ECO:0000259" key="1">
    <source>
        <dbReference type="Pfam" id="PF22504"/>
    </source>
</evidence>
<proteinExistence type="predicted"/>
<keyword evidence="3" id="KW-1185">Reference proteome</keyword>
<evidence type="ECO:0000313" key="2">
    <source>
        <dbReference type="EMBL" id="UUT35265.1"/>
    </source>
</evidence>
<protein>
    <recommendedName>
        <fullName evidence="1">DUF6993 domain-containing protein</fullName>
    </recommendedName>
</protein>
<name>A0ABY5NJC5_9MICO</name>
<gene>
    <name evidence="2" type="ORF">L2X98_34330</name>
</gene>
<dbReference type="Proteomes" id="UP001054811">
    <property type="component" value="Chromosome"/>
</dbReference>
<evidence type="ECO:0000313" key="3">
    <source>
        <dbReference type="Proteomes" id="UP001054811"/>
    </source>
</evidence>
<feature type="domain" description="DUF6993" evidence="1">
    <location>
        <begin position="19"/>
        <end position="102"/>
    </location>
</feature>
<dbReference type="RefSeq" id="WP_259611838.1">
    <property type="nucleotide sequence ID" value="NZ_CP091139.2"/>
</dbReference>
<dbReference type="Pfam" id="PF22504">
    <property type="entry name" value="DUF6993"/>
    <property type="match status" value="1"/>
</dbReference>